<sequence>MAKIRPLSSQLSYQSSLFSQKARRSLRRREHYVMNQPTQIVSLVFLAACLGGCGTTRWSDTPRTATEQRLISNAIDESVNSIDVSPLAHQKVYFDTSNIDDSVQQKYLISSLKYHLLRNGCYVLEKKEEAEYVVEARAGVIGTDHHDLLIGIPESSLGAGIPGMPASLPEMALYKKTNQLGEAKIGLFAYHRTEGNLVWSSDTKISNKLAKSVWALGVGPMQRDGTDGPIRWAGEAPPQLPKLAMPALSVPQFARKDEPETPKYEMPELAPPPSELDSGKVSIQPAGNEIPVLK</sequence>
<dbReference type="EMBL" id="SJPP01000001">
    <property type="protein sequence ID" value="TWU14679.1"/>
    <property type="molecule type" value="Genomic_DNA"/>
</dbReference>
<feature type="compositionally biased region" description="Basic and acidic residues" evidence="1">
    <location>
        <begin position="254"/>
        <end position="266"/>
    </location>
</feature>
<gene>
    <name evidence="2" type="ORF">CA54_35480</name>
</gene>
<protein>
    <submittedName>
        <fullName evidence="2">Uncharacterized protein</fullName>
    </submittedName>
</protein>
<evidence type="ECO:0000313" key="3">
    <source>
        <dbReference type="Proteomes" id="UP000320735"/>
    </source>
</evidence>
<keyword evidence="3" id="KW-1185">Reference proteome</keyword>
<feature type="region of interest" description="Disordered" evidence="1">
    <location>
        <begin position="251"/>
        <end position="294"/>
    </location>
</feature>
<name>A0A5C6BVI0_9PLAN</name>
<organism evidence="2 3">
    <name type="scientific">Symmachiella macrocystis</name>
    <dbReference type="NCBI Taxonomy" id="2527985"/>
    <lineage>
        <taxon>Bacteria</taxon>
        <taxon>Pseudomonadati</taxon>
        <taxon>Planctomycetota</taxon>
        <taxon>Planctomycetia</taxon>
        <taxon>Planctomycetales</taxon>
        <taxon>Planctomycetaceae</taxon>
        <taxon>Symmachiella</taxon>
    </lineage>
</organism>
<dbReference type="Proteomes" id="UP000320735">
    <property type="component" value="Unassembled WGS sequence"/>
</dbReference>
<dbReference type="AlphaFoldDB" id="A0A5C6BVI0"/>
<comment type="caution">
    <text evidence="2">The sequence shown here is derived from an EMBL/GenBank/DDBJ whole genome shotgun (WGS) entry which is preliminary data.</text>
</comment>
<dbReference type="Pfam" id="PF20360">
    <property type="entry name" value="DUF6655"/>
    <property type="match status" value="1"/>
</dbReference>
<proteinExistence type="predicted"/>
<reference evidence="2 3" key="1">
    <citation type="submission" date="2019-02" db="EMBL/GenBank/DDBJ databases">
        <title>Deep-cultivation of Planctomycetes and their phenomic and genomic characterization uncovers novel biology.</title>
        <authorList>
            <person name="Wiegand S."/>
            <person name="Jogler M."/>
            <person name="Boedeker C."/>
            <person name="Pinto D."/>
            <person name="Vollmers J."/>
            <person name="Rivas-Marin E."/>
            <person name="Kohn T."/>
            <person name="Peeters S.H."/>
            <person name="Heuer A."/>
            <person name="Rast P."/>
            <person name="Oberbeckmann S."/>
            <person name="Bunk B."/>
            <person name="Jeske O."/>
            <person name="Meyerdierks A."/>
            <person name="Storesund J.E."/>
            <person name="Kallscheuer N."/>
            <person name="Luecker S."/>
            <person name="Lage O.M."/>
            <person name="Pohl T."/>
            <person name="Merkel B.J."/>
            <person name="Hornburger P."/>
            <person name="Mueller R.-W."/>
            <person name="Bruemmer F."/>
            <person name="Labrenz M."/>
            <person name="Spormann A.M."/>
            <person name="Op Den Camp H."/>
            <person name="Overmann J."/>
            <person name="Amann R."/>
            <person name="Jetten M.S.M."/>
            <person name="Mascher T."/>
            <person name="Medema M.H."/>
            <person name="Devos D.P."/>
            <person name="Kaster A.-K."/>
            <person name="Ovreas L."/>
            <person name="Rohde M."/>
            <person name="Galperin M.Y."/>
            <person name="Jogler C."/>
        </authorList>
    </citation>
    <scope>NUCLEOTIDE SEQUENCE [LARGE SCALE GENOMIC DNA]</scope>
    <source>
        <strain evidence="2 3">CA54</strain>
    </source>
</reference>
<evidence type="ECO:0000256" key="1">
    <source>
        <dbReference type="SAM" id="MobiDB-lite"/>
    </source>
</evidence>
<evidence type="ECO:0000313" key="2">
    <source>
        <dbReference type="EMBL" id="TWU14679.1"/>
    </source>
</evidence>
<accession>A0A5C6BVI0</accession>
<dbReference type="InterPro" id="IPR046596">
    <property type="entry name" value="DUF6655"/>
</dbReference>